<dbReference type="EMBL" id="FOIQ01000006">
    <property type="protein sequence ID" value="SEW23054.1"/>
    <property type="molecule type" value="Genomic_DNA"/>
</dbReference>
<reference evidence="9 10" key="1">
    <citation type="submission" date="2016-10" db="EMBL/GenBank/DDBJ databases">
        <authorList>
            <person name="de Groot N.N."/>
        </authorList>
    </citation>
    <scope>NUCLEOTIDE SEQUENCE [LARGE SCALE GENOMIC DNA]</scope>
    <source>
        <strain evidence="9 10">TC2-24</strain>
    </source>
</reference>
<organism evidence="9 10">
    <name type="scientific">Prevotella aff. ruminicola Tc2-24</name>
    <dbReference type="NCBI Taxonomy" id="81582"/>
    <lineage>
        <taxon>Bacteria</taxon>
        <taxon>Pseudomonadati</taxon>
        <taxon>Bacteroidota</taxon>
        <taxon>Bacteroidia</taxon>
        <taxon>Bacteroidales</taxon>
        <taxon>Prevotellaceae</taxon>
        <taxon>Prevotella</taxon>
    </lineage>
</organism>
<dbReference type="PANTHER" id="PTHR30619:SF1">
    <property type="entry name" value="RECOMBINATION PROTEIN 2"/>
    <property type="match status" value="1"/>
</dbReference>
<evidence type="ECO:0000256" key="6">
    <source>
        <dbReference type="SAM" id="Phobius"/>
    </source>
</evidence>
<feature type="transmembrane region" description="Helical" evidence="6">
    <location>
        <begin position="12"/>
        <end position="45"/>
    </location>
</feature>
<dbReference type="Pfam" id="PF13567">
    <property type="entry name" value="DUF4131"/>
    <property type="match status" value="1"/>
</dbReference>
<evidence type="ECO:0000313" key="9">
    <source>
        <dbReference type="EMBL" id="SEW23054.1"/>
    </source>
</evidence>
<dbReference type="Proteomes" id="UP000199373">
    <property type="component" value="Unassembled WGS sequence"/>
</dbReference>
<evidence type="ECO:0000256" key="1">
    <source>
        <dbReference type="ARBA" id="ARBA00004651"/>
    </source>
</evidence>
<feature type="transmembrane region" description="Helical" evidence="6">
    <location>
        <begin position="237"/>
        <end position="261"/>
    </location>
</feature>
<name>A0A1I0Q874_9BACT</name>
<dbReference type="Pfam" id="PF03772">
    <property type="entry name" value="Competence"/>
    <property type="match status" value="1"/>
</dbReference>
<feature type="domain" description="ComEC/Rec2-related protein" evidence="7">
    <location>
        <begin position="222"/>
        <end position="484"/>
    </location>
</feature>
<feature type="transmembrane region" description="Helical" evidence="6">
    <location>
        <begin position="51"/>
        <end position="71"/>
    </location>
</feature>
<dbReference type="AlphaFoldDB" id="A0A1I0Q874"/>
<evidence type="ECO:0000256" key="5">
    <source>
        <dbReference type="ARBA" id="ARBA00023136"/>
    </source>
</evidence>
<evidence type="ECO:0000259" key="8">
    <source>
        <dbReference type="Pfam" id="PF13567"/>
    </source>
</evidence>
<feature type="transmembrane region" description="Helical" evidence="6">
    <location>
        <begin position="435"/>
        <end position="453"/>
    </location>
</feature>
<gene>
    <name evidence="9" type="ORF">SAMN04487850_2234</name>
</gene>
<evidence type="ECO:0000256" key="4">
    <source>
        <dbReference type="ARBA" id="ARBA00022989"/>
    </source>
</evidence>
<keyword evidence="5 6" id="KW-0472">Membrane</keyword>
<keyword evidence="10" id="KW-1185">Reference proteome</keyword>
<feature type="transmembrane region" description="Helical" evidence="6">
    <location>
        <begin position="465"/>
        <end position="486"/>
    </location>
</feature>
<dbReference type="GO" id="GO:0005886">
    <property type="term" value="C:plasma membrane"/>
    <property type="evidence" value="ECO:0007669"/>
    <property type="project" value="UniProtKB-SubCell"/>
</dbReference>
<evidence type="ECO:0000259" key="7">
    <source>
        <dbReference type="Pfam" id="PF03772"/>
    </source>
</evidence>
<evidence type="ECO:0000256" key="3">
    <source>
        <dbReference type="ARBA" id="ARBA00022692"/>
    </source>
</evidence>
<evidence type="ECO:0000313" key="10">
    <source>
        <dbReference type="Proteomes" id="UP000199373"/>
    </source>
</evidence>
<accession>A0A1I0Q874</accession>
<evidence type="ECO:0000256" key="2">
    <source>
        <dbReference type="ARBA" id="ARBA00022475"/>
    </source>
</evidence>
<feature type="transmembrane region" description="Helical" evidence="6">
    <location>
        <begin position="343"/>
        <end position="363"/>
    </location>
</feature>
<feature type="transmembrane region" description="Helical" evidence="6">
    <location>
        <begin position="375"/>
        <end position="398"/>
    </location>
</feature>
<feature type="transmembrane region" description="Helical" evidence="6">
    <location>
        <begin position="316"/>
        <end position="337"/>
    </location>
</feature>
<protein>
    <submittedName>
        <fullName evidence="9">Competence protein ComEC</fullName>
    </submittedName>
</protein>
<dbReference type="InterPro" id="IPR004477">
    <property type="entry name" value="ComEC_N"/>
</dbReference>
<dbReference type="PANTHER" id="PTHR30619">
    <property type="entry name" value="DNA INTERNALIZATION/COMPETENCE PROTEIN COMEC/REC2"/>
    <property type="match status" value="1"/>
</dbReference>
<keyword evidence="4 6" id="KW-1133">Transmembrane helix</keyword>
<feature type="transmembrane region" description="Helical" evidence="6">
    <location>
        <begin position="404"/>
        <end position="428"/>
    </location>
</feature>
<keyword evidence="2" id="KW-1003">Cell membrane</keyword>
<dbReference type="InterPro" id="IPR025405">
    <property type="entry name" value="DUF4131"/>
</dbReference>
<sequence length="489" mass="55298">MKNNPLKACPLLRLAICLMVGIVLGHHVPLLTVLPFCFVGMVVLALLLWRYATLQSLVIAACFVLLGWLLLQRQRASLEVRWPDGQVQYEAVVLSEPMEKPKTTAVDVMLVRDGRKIKCYLYKDKRSRSLHIGDGLWIQSRIRRVGDWRIGRFNYRHYLEERGFVGTTFVASWNWRKVKVSLRDLSYLQRTQLGFLKSRSRILQHLATQGLTDEHYAVVSAMVLGDKSSLTNEVKNLYSVTGASHVLALSGLHLGIIYTLLSLLVVRRRWHTVSQFLIVLSIWAFVFLTGMSGSLIRSAVMLSLYALLSLGHRDKLSVNTLAFTAIVMLMANPLSLYDVGFQLSFMAVFAILLWLPLFDEVFSWEYLQSHRLAKWVWALVSVSCAAQIGVAPLIAYYFGHFSTFFLPTNFIVVPAATLILYLSLIVLLVPSFTYILLYVVGILHSVLRYIASVPGSSMGPLHPTLLQVMMVYVIVASLYLLIVRLCNRS</sequence>
<dbReference type="NCBIfam" id="TIGR00360">
    <property type="entry name" value="ComEC_N-term"/>
    <property type="match status" value="1"/>
</dbReference>
<dbReference type="InterPro" id="IPR052159">
    <property type="entry name" value="Competence_DNA_uptake"/>
</dbReference>
<feature type="transmembrane region" description="Helical" evidence="6">
    <location>
        <begin position="273"/>
        <end position="296"/>
    </location>
</feature>
<feature type="domain" description="DUF4131" evidence="8">
    <location>
        <begin position="28"/>
        <end position="171"/>
    </location>
</feature>
<proteinExistence type="predicted"/>
<dbReference type="RefSeq" id="WP_091916708.1">
    <property type="nucleotide sequence ID" value="NZ_FOIQ01000006.1"/>
</dbReference>
<comment type="subcellular location">
    <subcellularLocation>
        <location evidence="1">Cell membrane</location>
        <topology evidence="1">Multi-pass membrane protein</topology>
    </subcellularLocation>
</comment>
<keyword evidence="3 6" id="KW-0812">Transmembrane</keyword>